<organism evidence="2 3">
    <name type="scientific">Roseomonas nitratireducens</name>
    <dbReference type="NCBI Taxonomy" id="2820810"/>
    <lineage>
        <taxon>Bacteria</taxon>
        <taxon>Pseudomonadati</taxon>
        <taxon>Pseudomonadota</taxon>
        <taxon>Alphaproteobacteria</taxon>
        <taxon>Acetobacterales</taxon>
        <taxon>Roseomonadaceae</taxon>
        <taxon>Roseomonas</taxon>
    </lineage>
</organism>
<proteinExistence type="predicted"/>
<name>A0ABS4ATV3_9PROT</name>
<accession>A0ABS4ATV3</accession>
<feature type="chain" id="PRO_5046976246" description="DUF1311 domain-containing protein" evidence="1">
    <location>
        <begin position="21"/>
        <end position="226"/>
    </location>
</feature>
<feature type="signal peptide" evidence="1">
    <location>
        <begin position="1"/>
        <end position="20"/>
    </location>
</feature>
<dbReference type="Proteomes" id="UP000680815">
    <property type="component" value="Unassembled WGS sequence"/>
</dbReference>
<protein>
    <recommendedName>
        <fullName evidence="4">DUF1311 domain-containing protein</fullName>
    </recommendedName>
</protein>
<reference evidence="2 3" key="1">
    <citation type="submission" date="2021-03" db="EMBL/GenBank/DDBJ databases">
        <authorList>
            <person name="So Y."/>
        </authorList>
    </citation>
    <scope>NUCLEOTIDE SEQUENCE [LARGE SCALE GENOMIC DNA]</scope>
    <source>
        <strain evidence="2 3">PWR1</strain>
    </source>
</reference>
<evidence type="ECO:0008006" key="4">
    <source>
        <dbReference type="Google" id="ProtNLM"/>
    </source>
</evidence>
<evidence type="ECO:0000256" key="1">
    <source>
        <dbReference type="SAM" id="SignalP"/>
    </source>
</evidence>
<keyword evidence="3" id="KW-1185">Reference proteome</keyword>
<keyword evidence="1" id="KW-0732">Signal</keyword>
<evidence type="ECO:0000313" key="2">
    <source>
        <dbReference type="EMBL" id="MBP0464798.1"/>
    </source>
</evidence>
<gene>
    <name evidence="2" type="ORF">J5Y09_12830</name>
</gene>
<dbReference type="EMBL" id="JAGIYZ010000011">
    <property type="protein sequence ID" value="MBP0464798.1"/>
    <property type="molecule type" value="Genomic_DNA"/>
</dbReference>
<dbReference type="RefSeq" id="WP_209352187.1">
    <property type="nucleotide sequence ID" value="NZ_JAGIYZ010000011.1"/>
</dbReference>
<sequence>MTTRLAAFLALLLLAMPARGEERCPRRANVDCAGAMRAVDAAIAADPWLAILDQARAMRLEELGRLLDADSAAALRRQDATWRRSLSRHLFFRPDGSLDETDPRAMLRGSMEFWLMRLMRVQHEPSWRIGGVWFGVQGQVAVAEAGRGRHRIEANTADVFHVAWTCEYEGEGESHREDWLETADGALELRRVGSSLRLRVIGPAPVDYCGAAGSVAGVYFRIGDAD</sequence>
<comment type="caution">
    <text evidence="2">The sequence shown here is derived from an EMBL/GenBank/DDBJ whole genome shotgun (WGS) entry which is preliminary data.</text>
</comment>
<evidence type="ECO:0000313" key="3">
    <source>
        <dbReference type="Proteomes" id="UP000680815"/>
    </source>
</evidence>